<protein>
    <submittedName>
        <fullName evidence="2">Uu.00g071080.m01.CDS01</fullName>
    </submittedName>
</protein>
<feature type="compositionally biased region" description="Low complexity" evidence="1">
    <location>
        <begin position="36"/>
        <end position="45"/>
    </location>
</feature>
<feature type="compositionally biased region" description="Gly residues" evidence="1">
    <location>
        <begin position="10"/>
        <end position="24"/>
    </location>
</feature>
<dbReference type="AlphaFoldDB" id="A0AAI8VUU9"/>
<feature type="region of interest" description="Disordered" evidence="1">
    <location>
        <begin position="1"/>
        <end position="53"/>
    </location>
</feature>
<gene>
    <name evidence="2" type="ORF">KHLLAP_LOCUS11951</name>
</gene>
<accession>A0AAI8VUU9</accession>
<name>A0AAI8VUU9_9PEZI</name>
<organism evidence="2 3">
    <name type="scientific">Anthostomella pinea</name>
    <dbReference type="NCBI Taxonomy" id="933095"/>
    <lineage>
        <taxon>Eukaryota</taxon>
        <taxon>Fungi</taxon>
        <taxon>Dikarya</taxon>
        <taxon>Ascomycota</taxon>
        <taxon>Pezizomycotina</taxon>
        <taxon>Sordariomycetes</taxon>
        <taxon>Xylariomycetidae</taxon>
        <taxon>Xylariales</taxon>
        <taxon>Xylariaceae</taxon>
        <taxon>Anthostomella</taxon>
    </lineage>
</organism>
<feature type="compositionally biased region" description="Basic and acidic residues" evidence="1">
    <location>
        <begin position="614"/>
        <end position="624"/>
    </location>
</feature>
<feature type="compositionally biased region" description="Low complexity" evidence="1">
    <location>
        <begin position="565"/>
        <end position="602"/>
    </location>
</feature>
<evidence type="ECO:0000313" key="2">
    <source>
        <dbReference type="EMBL" id="CAJ2511483.1"/>
    </source>
</evidence>
<dbReference type="EMBL" id="CAUWAG010000018">
    <property type="protein sequence ID" value="CAJ2511483.1"/>
    <property type="molecule type" value="Genomic_DNA"/>
</dbReference>
<feature type="compositionally biased region" description="Polar residues" evidence="1">
    <location>
        <begin position="509"/>
        <end position="518"/>
    </location>
</feature>
<evidence type="ECO:0000313" key="3">
    <source>
        <dbReference type="Proteomes" id="UP001295740"/>
    </source>
</evidence>
<comment type="caution">
    <text evidence="2">The sequence shown here is derived from an EMBL/GenBank/DDBJ whole genome shotgun (WGS) entry which is preliminary data.</text>
</comment>
<proteinExistence type="predicted"/>
<keyword evidence="3" id="KW-1185">Reference proteome</keyword>
<sequence length="645" mass="70658">MGRHDPKGGFVSGGGGPSRPGGGKPPQAWTGQTPQAPSLLPSALPHDPRATQQSRLDAITGQNAHHGFNNELDIMQQYLADLNLSDETPVDTTNPQLTSYDALDKDFIETHDGEKPEMIIPESLKGFDSKETTAGTNEEEREQEEINRLAKHRWDREPYVQQRTIALRNALANPPESLNAPAATQHSYPIIERIFNAPILEPPQIEGFVVDLRALLLEYGKRNGGTLTLNLQRVTFFNASASPRAKAMLSLKDRDSLRKIYNNGTGGNNLMTFFAEDGPLTFHLVKIPDHATKTLQWWVWYDIQQPLVNIDGNAPDELRDNPPARVVMAMPAEMTTPGKWQKVRIAKKTEVLRELGARGEESDNPSQGTRGWDSTAVWTKGGLPPMQFSPEPACISRFIEEGGDDKFLGIPYMEAFPSEGKNGLTAPDMPFAHQRWWSTVRDEVSTQSKRWKDMVALMRTHSLGIKVMANEADYADWKAQERAWKPPQSLQDAPNLRAGPSSAKGKRSAQGSMLQRKTNIMRPGTKKLSQLRNEVLAGNVEPASSTGLPRGTRDSALSRPLTYDSPSSRGSSAGRGSPAGRGLSSSPAISSSPGSPAGRGASMTSEQQAANEGDGQKESSKRSLADSPSVTFPARKKKSEKDMQE</sequence>
<reference evidence="2" key="1">
    <citation type="submission" date="2023-10" db="EMBL/GenBank/DDBJ databases">
        <authorList>
            <person name="Hackl T."/>
        </authorList>
    </citation>
    <scope>NUCLEOTIDE SEQUENCE</scope>
</reference>
<evidence type="ECO:0000256" key="1">
    <source>
        <dbReference type="SAM" id="MobiDB-lite"/>
    </source>
</evidence>
<feature type="region of interest" description="Disordered" evidence="1">
    <location>
        <begin position="483"/>
        <end position="645"/>
    </location>
</feature>
<dbReference type="Proteomes" id="UP001295740">
    <property type="component" value="Unassembled WGS sequence"/>
</dbReference>